<proteinExistence type="predicted"/>
<sequence>MKSKTEQIKNLLEEIEKIMKELNIPDEIIEREVLATGNSAHITIPKKHLNKKAIVIINK</sequence>
<organism evidence="1">
    <name type="scientific">marine sediment metagenome</name>
    <dbReference type="NCBI Taxonomy" id="412755"/>
    <lineage>
        <taxon>unclassified sequences</taxon>
        <taxon>metagenomes</taxon>
        <taxon>ecological metagenomes</taxon>
    </lineage>
</organism>
<comment type="caution">
    <text evidence="1">The sequence shown here is derived from an EMBL/GenBank/DDBJ whole genome shotgun (WGS) entry which is preliminary data.</text>
</comment>
<dbReference type="NCBIfam" id="NF033496">
    <property type="entry name" value="DUF2080_fam_acc"/>
    <property type="match status" value="1"/>
</dbReference>
<dbReference type="Pfam" id="PF09853">
    <property type="entry name" value="DUF2080"/>
    <property type="match status" value="1"/>
</dbReference>
<protein>
    <submittedName>
        <fullName evidence="1">Uncharacterized protein</fullName>
    </submittedName>
</protein>
<accession>X1FAA0</accession>
<reference evidence="1" key="1">
    <citation type="journal article" date="2014" name="Front. Microbiol.">
        <title>High frequency of phylogenetically diverse reductive dehalogenase-homologous genes in deep subseafloor sedimentary metagenomes.</title>
        <authorList>
            <person name="Kawai M."/>
            <person name="Futagami T."/>
            <person name="Toyoda A."/>
            <person name="Takaki Y."/>
            <person name="Nishi S."/>
            <person name="Hori S."/>
            <person name="Arai W."/>
            <person name="Tsubouchi T."/>
            <person name="Morono Y."/>
            <person name="Uchiyama I."/>
            <person name="Ito T."/>
            <person name="Fujiyama A."/>
            <person name="Inagaki F."/>
            <person name="Takami H."/>
        </authorList>
    </citation>
    <scope>NUCLEOTIDE SEQUENCE</scope>
    <source>
        <strain evidence="1">Expedition CK06-06</strain>
    </source>
</reference>
<gene>
    <name evidence="1" type="ORF">S01H4_57097</name>
</gene>
<dbReference type="InterPro" id="IPR019205">
    <property type="entry name" value="DUF2080_transposon-encoded"/>
</dbReference>
<evidence type="ECO:0000313" key="1">
    <source>
        <dbReference type="EMBL" id="GAH17688.1"/>
    </source>
</evidence>
<name>X1FAA0_9ZZZZ</name>
<dbReference type="AlphaFoldDB" id="X1FAA0"/>
<dbReference type="EMBL" id="BART01033173">
    <property type="protein sequence ID" value="GAH17688.1"/>
    <property type="molecule type" value="Genomic_DNA"/>
</dbReference>